<accession>K1TRG5</accession>
<feature type="compositionally biased region" description="Low complexity" evidence="1">
    <location>
        <begin position="170"/>
        <end position="191"/>
    </location>
</feature>
<dbReference type="InterPro" id="IPR036737">
    <property type="entry name" value="OmpA-like_sf"/>
</dbReference>
<feature type="region of interest" description="Disordered" evidence="1">
    <location>
        <begin position="153"/>
        <end position="191"/>
    </location>
</feature>
<feature type="non-terminal residue" evidence="2">
    <location>
        <position position="1"/>
    </location>
</feature>
<dbReference type="EMBL" id="AJWY01005261">
    <property type="protein sequence ID" value="EKC70109.1"/>
    <property type="molecule type" value="Genomic_DNA"/>
</dbReference>
<gene>
    <name evidence="2" type="ORF">LEA_07952</name>
</gene>
<name>K1TRG5_9ZZZZ</name>
<dbReference type="Gene3D" id="3.30.1330.60">
    <property type="entry name" value="OmpA-like domain"/>
    <property type="match status" value="1"/>
</dbReference>
<proteinExistence type="predicted"/>
<dbReference type="AlphaFoldDB" id="K1TRG5"/>
<comment type="caution">
    <text evidence="2">The sequence shown here is derived from an EMBL/GenBank/DDBJ whole genome shotgun (WGS) entry which is preliminary data.</text>
</comment>
<sequence>DMAQQLENALSQYGIQDDVEVDFNAEYVTLNMNGALLFDSASAELRDEAYPLVNKLGKILVTYDNNIIELYYEPEKTTYKVLYYQETEDGNYKLLNEYVSPPTYIGKTVYAEIKEPDGYMQGGDDTTTFGIVKPNNATILKVYYDKYIPLPEPTEVGQTPSPSPSPTPTATPTATPTTTPTVTPTQRATAT</sequence>
<evidence type="ECO:0000313" key="2">
    <source>
        <dbReference type="EMBL" id="EKC70109.1"/>
    </source>
</evidence>
<feature type="non-terminal residue" evidence="2">
    <location>
        <position position="191"/>
    </location>
</feature>
<protein>
    <submittedName>
        <fullName evidence="2">Chemotaxis protein MotB</fullName>
    </submittedName>
</protein>
<reference evidence="2" key="1">
    <citation type="journal article" date="2013" name="Environ. Microbiol.">
        <title>Microbiota from the distal guts of lean and obese adolescents exhibit partial functional redundancy besides clear differences in community structure.</title>
        <authorList>
            <person name="Ferrer M."/>
            <person name="Ruiz A."/>
            <person name="Lanza F."/>
            <person name="Haange S.B."/>
            <person name="Oberbach A."/>
            <person name="Till H."/>
            <person name="Bargiela R."/>
            <person name="Campoy C."/>
            <person name="Segura M.T."/>
            <person name="Richter M."/>
            <person name="von Bergen M."/>
            <person name="Seifert J."/>
            <person name="Suarez A."/>
        </authorList>
    </citation>
    <scope>NUCLEOTIDE SEQUENCE</scope>
</reference>
<organism evidence="2">
    <name type="scientific">human gut metagenome</name>
    <dbReference type="NCBI Taxonomy" id="408170"/>
    <lineage>
        <taxon>unclassified sequences</taxon>
        <taxon>metagenomes</taxon>
        <taxon>organismal metagenomes</taxon>
    </lineage>
</organism>
<evidence type="ECO:0000256" key="1">
    <source>
        <dbReference type="SAM" id="MobiDB-lite"/>
    </source>
</evidence>